<dbReference type="EMBL" id="SACT01000004">
    <property type="protein sequence ID" value="RVT50958.1"/>
    <property type="molecule type" value="Genomic_DNA"/>
</dbReference>
<comment type="caution">
    <text evidence="3">The sequence shown here is derived from an EMBL/GenBank/DDBJ whole genome shotgun (WGS) entry which is preliminary data.</text>
</comment>
<sequence length="639" mass="68004">MRRHSALPALPSLLVAALLAGFPAPPQAASTSRNLVVQPAAPAATQGKRLALVIGNAAYRDAPLQNPVNDARAMAQALQGAGFEVMLHTDADQRTMLTALREFGQQLRGGGTGLFYYAGHGMQIKGRNYLIPVGADIQREDEVAYQSLDVQAVLDKMDSAANGTNLVILDACRNNPFARSFRSSTQGLAPVDAPVGTLVAFATSPGAVASDGASDNGLYTRHLLQALAEPGRKVEEVFKQVRTQVRRDSSGLQIPWESTSLEGDFYFHPPVAAAVPAPVAESAPPAPDPLAALDDALWATVRDADEAAVVQAYLTRFPQGRHAADAQARLTVLQAATVPAPSPAALSTAELAPAVATVPASAVLAPTTAASPLPLVDAATASLLAAPPGRDGADTGDTLARLQALAAAEGARPAAGPTGGLTAAALPVQPPEPVDVPRRNIHGFQVGDWYNFRTVDRLTGMTSGRQLWRITGFADDGDILIGGGAVRLTSLGLPIAASDPARGTWMEWKPPLQLIDTGMHLGYKRDVSGVREQRDSQGRTSRSVFTGTLKVAGRENVEVPAGTFEAFRIEVRAQGDTQRDDGARYTLWWDVTLWWAPAFGMWVAMDLDERVDGRLEQRTRRELWTFERLRDTATAEARR</sequence>
<proteinExistence type="predicted"/>
<dbReference type="Gene3D" id="3.40.50.1460">
    <property type="match status" value="1"/>
</dbReference>
<evidence type="ECO:0000313" key="4">
    <source>
        <dbReference type="Proteomes" id="UP000288178"/>
    </source>
</evidence>
<dbReference type="RefSeq" id="WP_128198984.1">
    <property type="nucleotide sequence ID" value="NZ_SACT01000004.1"/>
</dbReference>
<dbReference type="InterPro" id="IPR011600">
    <property type="entry name" value="Pept_C14_caspase"/>
</dbReference>
<dbReference type="Gene3D" id="2.40.360.20">
    <property type="match status" value="1"/>
</dbReference>
<evidence type="ECO:0000259" key="2">
    <source>
        <dbReference type="PROSITE" id="PS50208"/>
    </source>
</evidence>
<accession>A0A3S2VWK8</accession>
<dbReference type="OrthoDB" id="9768004at2"/>
<dbReference type="Pfam" id="PF00656">
    <property type="entry name" value="Peptidase_C14"/>
    <property type="match status" value="1"/>
</dbReference>
<dbReference type="PANTHER" id="PTHR22576">
    <property type="entry name" value="MUCOSA ASSOCIATED LYMPHOID TISSUE LYMPHOMA TRANSLOCATION PROTEIN 1/PARACASPASE"/>
    <property type="match status" value="1"/>
</dbReference>
<dbReference type="GO" id="GO:0006508">
    <property type="term" value="P:proteolysis"/>
    <property type="evidence" value="ECO:0007669"/>
    <property type="project" value="InterPro"/>
</dbReference>
<keyword evidence="1" id="KW-0732">Signal</keyword>
<organism evidence="3 4">
    <name type="scientific">Rubrivivax albus</name>
    <dbReference type="NCBI Taxonomy" id="2499835"/>
    <lineage>
        <taxon>Bacteria</taxon>
        <taxon>Pseudomonadati</taxon>
        <taxon>Pseudomonadota</taxon>
        <taxon>Betaproteobacteria</taxon>
        <taxon>Burkholderiales</taxon>
        <taxon>Sphaerotilaceae</taxon>
        <taxon>Rubrivivax</taxon>
    </lineage>
</organism>
<dbReference type="PANTHER" id="PTHR22576:SF37">
    <property type="entry name" value="MUCOSA-ASSOCIATED LYMPHOID TISSUE LYMPHOMA TRANSLOCATION PROTEIN 1"/>
    <property type="match status" value="1"/>
</dbReference>
<keyword evidence="4" id="KW-1185">Reference proteome</keyword>
<gene>
    <name evidence="3" type="ORF">ENE75_14275</name>
</gene>
<dbReference type="PROSITE" id="PS50208">
    <property type="entry name" value="CASPASE_P20"/>
    <property type="match status" value="1"/>
</dbReference>
<dbReference type="InterPro" id="IPR001309">
    <property type="entry name" value="Pept_C14_p20"/>
</dbReference>
<feature type="signal peptide" evidence="1">
    <location>
        <begin position="1"/>
        <end position="28"/>
    </location>
</feature>
<evidence type="ECO:0000313" key="3">
    <source>
        <dbReference type="EMBL" id="RVT50958.1"/>
    </source>
</evidence>
<evidence type="ECO:0000256" key="1">
    <source>
        <dbReference type="SAM" id="SignalP"/>
    </source>
</evidence>
<feature type="chain" id="PRO_5018646240" description="Caspase family p20 domain-containing protein" evidence="1">
    <location>
        <begin position="29"/>
        <end position="639"/>
    </location>
</feature>
<dbReference type="GO" id="GO:0004197">
    <property type="term" value="F:cysteine-type endopeptidase activity"/>
    <property type="evidence" value="ECO:0007669"/>
    <property type="project" value="InterPro"/>
</dbReference>
<protein>
    <recommendedName>
        <fullName evidence="2">Caspase family p20 domain-containing protein</fullName>
    </recommendedName>
</protein>
<dbReference type="AlphaFoldDB" id="A0A3S2VWK8"/>
<feature type="domain" description="Caspase family p20" evidence="2">
    <location>
        <begin position="47"/>
        <end position="176"/>
    </location>
</feature>
<reference evidence="3 4" key="1">
    <citation type="submission" date="2019-01" db="EMBL/GenBank/DDBJ databases">
        <authorList>
            <person name="Chen W.-M."/>
        </authorList>
    </citation>
    <scope>NUCLEOTIDE SEQUENCE [LARGE SCALE GENOMIC DNA]</scope>
    <source>
        <strain evidence="3 4">ICH-3</strain>
    </source>
</reference>
<dbReference type="Proteomes" id="UP000288178">
    <property type="component" value="Unassembled WGS sequence"/>
</dbReference>
<dbReference type="SUPFAM" id="SSF52129">
    <property type="entry name" value="Caspase-like"/>
    <property type="match status" value="1"/>
</dbReference>
<dbReference type="InterPro" id="IPR052039">
    <property type="entry name" value="Caspase-related_regulators"/>
</dbReference>
<name>A0A3S2VWK8_9BURK</name>
<dbReference type="InterPro" id="IPR029030">
    <property type="entry name" value="Caspase-like_dom_sf"/>
</dbReference>